<dbReference type="STRING" id="946362.F2UC03"/>
<proteinExistence type="inferred from homology"/>
<dbReference type="InterPro" id="IPR029448">
    <property type="entry name" value="FANCD2"/>
</dbReference>
<dbReference type="PANTHER" id="PTHR32086">
    <property type="entry name" value="FANCONI ANEMIA GROUP D2 PROTEIN"/>
    <property type="match status" value="1"/>
</dbReference>
<organism evidence="7">
    <name type="scientific">Salpingoeca rosetta (strain ATCC 50818 / BSB-021)</name>
    <dbReference type="NCBI Taxonomy" id="946362"/>
    <lineage>
        <taxon>Eukaryota</taxon>
        <taxon>Choanoflagellata</taxon>
        <taxon>Craspedida</taxon>
        <taxon>Salpingoecidae</taxon>
        <taxon>Salpingoeca</taxon>
    </lineage>
</organism>
<dbReference type="GO" id="GO:0036297">
    <property type="term" value="P:interstrand cross-link repair"/>
    <property type="evidence" value="ECO:0007669"/>
    <property type="project" value="TreeGrafter"/>
</dbReference>
<dbReference type="KEGG" id="sre:PTSG_06120"/>
<dbReference type="OrthoDB" id="27031at2759"/>
<evidence type="ECO:0000313" key="7">
    <source>
        <dbReference type="Proteomes" id="UP000007799"/>
    </source>
</evidence>
<keyword evidence="2" id="KW-1017">Isopeptide bond</keyword>
<dbReference type="GO" id="GO:1990918">
    <property type="term" value="P:double-strand break repair involved in meiotic recombination"/>
    <property type="evidence" value="ECO:0007669"/>
    <property type="project" value="TreeGrafter"/>
</dbReference>
<comment type="subcellular location">
    <subcellularLocation>
        <location evidence="1">Nucleus</location>
    </subcellularLocation>
</comment>
<keyword evidence="7" id="KW-1185">Reference proteome</keyword>
<dbReference type="InParanoid" id="F2UC03"/>
<name>F2UC03_SALR5</name>
<evidence type="ECO:0000256" key="3">
    <source>
        <dbReference type="ARBA" id="ARBA00022843"/>
    </source>
</evidence>
<dbReference type="PANTHER" id="PTHR32086:SF0">
    <property type="entry name" value="FANCONI ANEMIA GROUP D2 PROTEIN"/>
    <property type="match status" value="1"/>
</dbReference>
<dbReference type="GO" id="GO:0005634">
    <property type="term" value="C:nucleus"/>
    <property type="evidence" value="ECO:0007669"/>
    <property type="project" value="UniProtKB-SubCell"/>
</dbReference>
<dbReference type="RefSeq" id="XP_004993011.1">
    <property type="nucleotide sequence ID" value="XM_004992954.1"/>
</dbReference>
<evidence type="ECO:0000256" key="4">
    <source>
        <dbReference type="ARBA" id="ARBA00023242"/>
    </source>
</evidence>
<dbReference type="GeneID" id="16073594"/>
<keyword evidence="3" id="KW-0832">Ubl conjugation</keyword>
<dbReference type="AlphaFoldDB" id="F2UC03"/>
<reference evidence="6" key="1">
    <citation type="submission" date="2009-08" db="EMBL/GenBank/DDBJ databases">
        <title>Annotation of Salpingoeca rosetta.</title>
        <authorList>
            <consortium name="The Broad Institute Genome Sequencing Platform"/>
            <person name="Russ C."/>
            <person name="Cuomo C."/>
            <person name="Burger G."/>
            <person name="Gray M.W."/>
            <person name="Holland P.W.H."/>
            <person name="King N."/>
            <person name="Lang F.B.F."/>
            <person name="Roger A.J."/>
            <person name="Ruiz-Trillo I."/>
            <person name="Young S.K."/>
            <person name="Zeng Q."/>
            <person name="Gargeya S."/>
            <person name="Alvarado L."/>
            <person name="Berlin A."/>
            <person name="Chapman S.B."/>
            <person name="Chen Z."/>
            <person name="Freedman E."/>
            <person name="Gellesch M."/>
            <person name="Goldberg J."/>
            <person name="Griggs A."/>
            <person name="Gujja S."/>
            <person name="Heilman E."/>
            <person name="Heiman D."/>
            <person name="Howarth C."/>
            <person name="Mehta T."/>
            <person name="Neiman D."/>
            <person name="Pearson M."/>
            <person name="Roberts A."/>
            <person name="Saif S."/>
            <person name="Shea T."/>
            <person name="Shenoy N."/>
            <person name="Sisk P."/>
            <person name="Stolte C."/>
            <person name="Sykes S."/>
            <person name="White J."/>
            <person name="Yandava C."/>
            <person name="Haas B."/>
            <person name="Nusbaum C."/>
            <person name="Birren B."/>
        </authorList>
    </citation>
    <scope>NUCLEOTIDE SEQUENCE [LARGE SCALE GENOMIC DNA]</scope>
    <source>
        <strain evidence="6">ATCC 50818</strain>
    </source>
</reference>
<dbReference type="GO" id="GO:0007129">
    <property type="term" value="P:homologous chromosome pairing at meiosis"/>
    <property type="evidence" value="ECO:0007669"/>
    <property type="project" value="TreeGrafter"/>
</dbReference>
<accession>F2UC03</accession>
<dbReference type="Proteomes" id="UP000007799">
    <property type="component" value="Unassembled WGS sequence"/>
</dbReference>
<evidence type="ECO:0000256" key="1">
    <source>
        <dbReference type="ARBA" id="ARBA00004123"/>
    </source>
</evidence>
<dbReference type="GO" id="GO:0000793">
    <property type="term" value="C:condensed chromosome"/>
    <property type="evidence" value="ECO:0007669"/>
    <property type="project" value="TreeGrafter"/>
</dbReference>
<dbReference type="GO" id="GO:0070182">
    <property type="term" value="F:DNA polymerase binding"/>
    <property type="evidence" value="ECO:0007669"/>
    <property type="project" value="TreeGrafter"/>
</dbReference>
<comment type="similarity">
    <text evidence="5">Belongs to the Fanconi anemia protein FANCD2 family.</text>
</comment>
<keyword evidence="4" id="KW-0539">Nucleus</keyword>
<dbReference type="GO" id="GO:0031573">
    <property type="term" value="P:mitotic intra-S DNA damage checkpoint signaling"/>
    <property type="evidence" value="ECO:0007669"/>
    <property type="project" value="TreeGrafter"/>
</dbReference>
<protein>
    <submittedName>
        <fullName evidence="6">Uncharacterized protein</fullName>
    </submittedName>
</protein>
<dbReference type="Pfam" id="PF14631">
    <property type="entry name" value="FancD2"/>
    <property type="match status" value="1"/>
</dbReference>
<evidence type="ECO:0000313" key="6">
    <source>
        <dbReference type="EMBL" id="EGD74110.1"/>
    </source>
</evidence>
<sequence>MGLQRPLILTIPCATTPSLYMHIGDGKGDGDGSGAGITGEDDDALKWHAPGVCISPCRSAWPGRSSGADDAGQWRTRKATTATTTETKLVPSLAPAILDTFSNLNVAPVRLCQICDHVLSQLGSYSTACLPIVIKFRMQQGGGGTVEGGEEWEMMPQWRAGILMHTLQRRGCGQLKTTMAQPITALDLLVLLLLYQAPERPPPRRRDHRDQACKHGPAHRRHGRCHVCQTHARVLDVLQVECAHGGPPEPAAKGRVLATSPPQQEVVGALVAHIGTGASTGGGCSRVCAAMSLATDHPKLLHPFALMLNGILDCLGNLHFIHLWQLFRVLTTLTFDRQRTAAAGLRGRWCLSQSNDELKRIGTIAATTITHTWLALANDAGISIDGDHLSSVLQVLHLIYVDKWTGAPHTREVCSNFSPEYTRAREVGKDTHVVVNEKTRQAPFETKLQLLAGIAVVFAGTVRSKTDAETRLRKHAAGTRTSSRS</sequence>
<gene>
    <name evidence="6" type="ORF">PTSG_06120</name>
</gene>
<evidence type="ECO:0000256" key="5">
    <source>
        <dbReference type="ARBA" id="ARBA00093456"/>
    </source>
</evidence>
<evidence type="ECO:0000256" key="2">
    <source>
        <dbReference type="ARBA" id="ARBA00022499"/>
    </source>
</evidence>
<dbReference type="EMBL" id="GL832968">
    <property type="protein sequence ID" value="EGD74110.1"/>
    <property type="molecule type" value="Genomic_DNA"/>
</dbReference>